<evidence type="ECO:0008006" key="4">
    <source>
        <dbReference type="Google" id="ProtNLM"/>
    </source>
</evidence>
<dbReference type="RefSeq" id="WP_320756236.1">
    <property type="nucleotide sequence ID" value="NZ_JAWNGC010000001.1"/>
</dbReference>
<keyword evidence="1" id="KW-0472">Membrane</keyword>
<protein>
    <recommendedName>
        <fullName evidence="4">Type II secretion system protein GspF domain-containing protein</fullName>
    </recommendedName>
</protein>
<keyword evidence="1" id="KW-1133">Transmembrane helix</keyword>
<keyword evidence="1" id="KW-0812">Transmembrane</keyword>
<sequence>MSRRRKPFSLNHVPQSRELRGSEKTIDARSVFPTRLWRRSSKQATKIDVGMLVAETATHMEAGSSMKEAWSYTLHHRGLGIPEEHVLDRHGVPPILRRLWEEHENRGTLSWLRKRRHTKDNGILGIPAIIAICRLSYQRGAPAVTMLNSCVQGLSESACAASERRIAIAGAMSSVKLLAILPFCGVFLGYALGANPLKFLFTSPLGVACFVVGTLCEICGLLWIRKLVERAKKWDS</sequence>
<dbReference type="EMBL" id="JAWNGC010000001">
    <property type="protein sequence ID" value="MDY5154351.1"/>
    <property type="molecule type" value="Genomic_DNA"/>
</dbReference>
<accession>A0AAW9HL21</accession>
<proteinExistence type="predicted"/>
<dbReference type="Proteomes" id="UP001281731">
    <property type="component" value="Unassembled WGS sequence"/>
</dbReference>
<feature type="transmembrane region" description="Helical" evidence="1">
    <location>
        <begin position="205"/>
        <end position="224"/>
    </location>
</feature>
<evidence type="ECO:0000313" key="2">
    <source>
        <dbReference type="EMBL" id="MDY5154351.1"/>
    </source>
</evidence>
<organism evidence="2 3">
    <name type="scientific">Actinotignum urinale</name>
    <dbReference type="NCBI Taxonomy" id="190146"/>
    <lineage>
        <taxon>Bacteria</taxon>
        <taxon>Bacillati</taxon>
        <taxon>Actinomycetota</taxon>
        <taxon>Actinomycetes</taxon>
        <taxon>Actinomycetales</taxon>
        <taxon>Actinomycetaceae</taxon>
        <taxon>Actinotignum</taxon>
    </lineage>
</organism>
<feature type="transmembrane region" description="Helical" evidence="1">
    <location>
        <begin position="174"/>
        <end position="193"/>
    </location>
</feature>
<dbReference type="AlphaFoldDB" id="A0AAW9HL21"/>
<evidence type="ECO:0000256" key="1">
    <source>
        <dbReference type="SAM" id="Phobius"/>
    </source>
</evidence>
<name>A0AAW9HL21_9ACTO</name>
<gene>
    <name evidence="2" type="ORF">R6G80_01220</name>
</gene>
<comment type="caution">
    <text evidence="2">The sequence shown here is derived from an EMBL/GenBank/DDBJ whole genome shotgun (WGS) entry which is preliminary data.</text>
</comment>
<evidence type="ECO:0000313" key="3">
    <source>
        <dbReference type="Proteomes" id="UP001281731"/>
    </source>
</evidence>
<reference evidence="2" key="1">
    <citation type="submission" date="2023-10" db="EMBL/GenBank/DDBJ databases">
        <title>Whole Genome based description of the genera Actinobaculum and Actinotignum reveals a complex phylogenetic relationship within the species included in the genus Actinotignum.</title>
        <authorList>
            <person name="Jensen C.S."/>
            <person name="Dargis R."/>
            <person name="Kemp M."/>
            <person name="Christensen J.J."/>
        </authorList>
    </citation>
    <scope>NUCLEOTIDE SEQUENCE</scope>
    <source>
        <strain evidence="2">SLA_B511</strain>
    </source>
</reference>